<gene>
    <name evidence="1" type="ORF">SPELUC_LOCUS15147</name>
</gene>
<protein>
    <submittedName>
        <fullName evidence="1">4419_t:CDS:1</fullName>
    </submittedName>
</protein>
<sequence>QDKHLDPNRARSCLPRNLPVPIQNIIPASTSIDDLISFDKNITTYYPNVSNIPVVDFLTSDIPDSKIQSNREQKEKTFLTIDELIK</sequence>
<accession>A0ACA9QQT3</accession>
<organism evidence="1 2">
    <name type="scientific">Cetraspora pellucida</name>
    <dbReference type="NCBI Taxonomy" id="1433469"/>
    <lineage>
        <taxon>Eukaryota</taxon>
        <taxon>Fungi</taxon>
        <taxon>Fungi incertae sedis</taxon>
        <taxon>Mucoromycota</taxon>
        <taxon>Glomeromycotina</taxon>
        <taxon>Glomeromycetes</taxon>
        <taxon>Diversisporales</taxon>
        <taxon>Gigasporaceae</taxon>
        <taxon>Cetraspora</taxon>
    </lineage>
</organism>
<proteinExistence type="predicted"/>
<feature type="non-terminal residue" evidence="1">
    <location>
        <position position="86"/>
    </location>
</feature>
<comment type="caution">
    <text evidence="1">The sequence shown here is derived from an EMBL/GenBank/DDBJ whole genome shotgun (WGS) entry which is preliminary data.</text>
</comment>
<name>A0ACA9QQT3_9GLOM</name>
<reference evidence="1" key="1">
    <citation type="submission" date="2021-06" db="EMBL/GenBank/DDBJ databases">
        <authorList>
            <person name="Kallberg Y."/>
            <person name="Tangrot J."/>
            <person name="Rosling A."/>
        </authorList>
    </citation>
    <scope>NUCLEOTIDE SEQUENCE</scope>
    <source>
        <strain evidence="1">28 12/20/2015</strain>
    </source>
</reference>
<feature type="non-terminal residue" evidence="1">
    <location>
        <position position="1"/>
    </location>
</feature>
<dbReference type="EMBL" id="CAJVPW010048381">
    <property type="protein sequence ID" value="CAG8761168.1"/>
    <property type="molecule type" value="Genomic_DNA"/>
</dbReference>
<dbReference type="Proteomes" id="UP000789366">
    <property type="component" value="Unassembled WGS sequence"/>
</dbReference>
<keyword evidence="2" id="KW-1185">Reference proteome</keyword>
<evidence type="ECO:0000313" key="1">
    <source>
        <dbReference type="EMBL" id="CAG8761168.1"/>
    </source>
</evidence>
<evidence type="ECO:0000313" key="2">
    <source>
        <dbReference type="Proteomes" id="UP000789366"/>
    </source>
</evidence>